<evidence type="ECO:0000256" key="1">
    <source>
        <dbReference type="SAM" id="MobiDB-lite"/>
    </source>
</evidence>
<evidence type="ECO:0000313" key="2">
    <source>
        <dbReference type="EMBL" id="CAH0723047.1"/>
    </source>
</evidence>
<protein>
    <submittedName>
        <fullName evidence="2">Uncharacterized protein</fullName>
    </submittedName>
</protein>
<name>A0A8J9V0L7_9NEOP</name>
<proteinExistence type="predicted"/>
<evidence type="ECO:0000313" key="3">
    <source>
        <dbReference type="Proteomes" id="UP000838878"/>
    </source>
</evidence>
<dbReference type="AlphaFoldDB" id="A0A8J9V0L7"/>
<feature type="region of interest" description="Disordered" evidence="1">
    <location>
        <begin position="85"/>
        <end position="105"/>
    </location>
</feature>
<organism evidence="2 3">
    <name type="scientific">Brenthis ino</name>
    <name type="common">lesser marbled fritillary</name>
    <dbReference type="NCBI Taxonomy" id="405034"/>
    <lineage>
        <taxon>Eukaryota</taxon>
        <taxon>Metazoa</taxon>
        <taxon>Ecdysozoa</taxon>
        <taxon>Arthropoda</taxon>
        <taxon>Hexapoda</taxon>
        <taxon>Insecta</taxon>
        <taxon>Pterygota</taxon>
        <taxon>Neoptera</taxon>
        <taxon>Endopterygota</taxon>
        <taxon>Lepidoptera</taxon>
        <taxon>Glossata</taxon>
        <taxon>Ditrysia</taxon>
        <taxon>Papilionoidea</taxon>
        <taxon>Nymphalidae</taxon>
        <taxon>Heliconiinae</taxon>
        <taxon>Argynnini</taxon>
        <taxon>Brenthis</taxon>
    </lineage>
</organism>
<accession>A0A8J9V0L7</accession>
<sequence>MTLAFRLTNGEVGSAAARQAAFDPPPGTLPLARRKLPSLPLLCPLRWLNSICHNTELYVDGECSADCLEIDKLYEHVLALSRRRADLPTATPPSNSPPVLSILSL</sequence>
<dbReference type="EMBL" id="OV170223">
    <property type="protein sequence ID" value="CAH0723047.1"/>
    <property type="molecule type" value="Genomic_DNA"/>
</dbReference>
<gene>
    <name evidence="2" type="ORF">BINO364_LOCUS8921</name>
</gene>
<keyword evidence="3" id="KW-1185">Reference proteome</keyword>
<reference evidence="2" key="1">
    <citation type="submission" date="2021-12" db="EMBL/GenBank/DDBJ databases">
        <authorList>
            <person name="Martin H S."/>
        </authorList>
    </citation>
    <scope>NUCLEOTIDE SEQUENCE</scope>
</reference>
<dbReference type="Proteomes" id="UP000838878">
    <property type="component" value="Chromosome 3"/>
</dbReference>
<feature type="non-terminal residue" evidence="2">
    <location>
        <position position="105"/>
    </location>
</feature>